<evidence type="ECO:0000256" key="6">
    <source>
        <dbReference type="ARBA" id="ARBA00022840"/>
    </source>
</evidence>
<keyword evidence="9 12" id="KW-0030">Aminoacyl-tRNA synthetase</keyword>
<comment type="similarity">
    <text evidence="11 12">Belongs to the class-I aminoacyl-tRNA synthetase family. ValS type 1 subfamily.</text>
</comment>
<feature type="coiled-coil region" evidence="12">
    <location>
        <begin position="993"/>
        <end position="1055"/>
    </location>
</feature>
<evidence type="ECO:0000256" key="5">
    <source>
        <dbReference type="ARBA" id="ARBA00022741"/>
    </source>
</evidence>
<dbReference type="PRINTS" id="PR00986">
    <property type="entry name" value="TRNASYNTHVAL"/>
</dbReference>
<evidence type="ECO:0000256" key="10">
    <source>
        <dbReference type="ARBA" id="ARBA00047552"/>
    </source>
</evidence>
<evidence type="ECO:0000313" key="17">
    <source>
        <dbReference type="Proteomes" id="UP000184050"/>
    </source>
</evidence>
<dbReference type="Gene3D" id="3.90.740.10">
    <property type="entry name" value="Valyl/Leucyl/Isoleucyl-tRNA synthetase, editing domain"/>
    <property type="match status" value="1"/>
</dbReference>
<dbReference type="GO" id="GO:0005524">
    <property type="term" value="F:ATP binding"/>
    <property type="evidence" value="ECO:0007669"/>
    <property type="project" value="UniProtKB-UniRule"/>
</dbReference>
<keyword evidence="8 12" id="KW-0175">Coiled coil</keyword>
<dbReference type="SUPFAM" id="SSF52980">
    <property type="entry name" value="Restriction endonuclease-like"/>
    <property type="match status" value="1"/>
</dbReference>
<reference evidence="16 17" key="1">
    <citation type="submission" date="2016-11" db="EMBL/GenBank/DDBJ databases">
        <authorList>
            <person name="Jaros S."/>
            <person name="Januszkiewicz K."/>
            <person name="Wedrychowicz H."/>
        </authorList>
    </citation>
    <scope>NUCLEOTIDE SEQUENCE [LARGE SCALE GENOMIC DNA]</scope>
    <source>
        <strain evidence="16 17">DSM 27063</strain>
    </source>
</reference>
<evidence type="ECO:0000259" key="15">
    <source>
        <dbReference type="Pfam" id="PF10458"/>
    </source>
</evidence>
<dbReference type="InterPro" id="IPR002300">
    <property type="entry name" value="aa-tRNA-synth_Ia"/>
</dbReference>
<dbReference type="Gene3D" id="3.40.960.10">
    <property type="entry name" value="VSR Endonuclease"/>
    <property type="match status" value="1"/>
</dbReference>
<comment type="domain">
    <text evidence="12">The C-terminal coiled-coil domain is crucial for aminoacylation activity.</text>
</comment>
<dbReference type="InterPro" id="IPR009008">
    <property type="entry name" value="Val/Leu/Ile-tRNA-synth_edit"/>
</dbReference>
<dbReference type="Gene3D" id="1.10.730.10">
    <property type="entry name" value="Isoleucyl-tRNA Synthetase, Domain 1"/>
    <property type="match status" value="1"/>
</dbReference>
<evidence type="ECO:0000256" key="12">
    <source>
        <dbReference type="HAMAP-Rule" id="MF_02004"/>
    </source>
</evidence>
<dbReference type="STRING" id="1168035.SAMN05444280_12561"/>
<evidence type="ECO:0000256" key="7">
    <source>
        <dbReference type="ARBA" id="ARBA00022917"/>
    </source>
</evidence>
<dbReference type="CDD" id="cd01038">
    <property type="entry name" value="Endonuclease_DUF559"/>
    <property type="match status" value="1"/>
</dbReference>
<dbReference type="Pfam" id="PF00133">
    <property type="entry name" value="tRNA-synt_1"/>
    <property type="match status" value="1"/>
</dbReference>
<dbReference type="Proteomes" id="UP000184050">
    <property type="component" value="Unassembled WGS sequence"/>
</dbReference>
<evidence type="ECO:0000259" key="13">
    <source>
        <dbReference type="Pfam" id="PF00133"/>
    </source>
</evidence>
<keyword evidence="5 12" id="KW-0547">Nucleotide-binding</keyword>
<dbReference type="InterPro" id="IPR047216">
    <property type="entry name" value="Endonuclease_DUF559_bact"/>
</dbReference>
<dbReference type="InterPro" id="IPR002303">
    <property type="entry name" value="Valyl-tRNA_ligase"/>
</dbReference>
<feature type="domain" description="Methionyl/Valyl/Leucyl/Isoleucyl-tRNA synthetase anticodon-binding" evidence="14">
    <location>
        <begin position="799"/>
        <end position="940"/>
    </location>
</feature>
<evidence type="ECO:0000256" key="8">
    <source>
        <dbReference type="ARBA" id="ARBA00023054"/>
    </source>
</evidence>
<name>A0A1M6L3Z8_9BACT</name>
<feature type="binding site" evidence="12">
    <location>
        <position position="720"/>
    </location>
    <ligand>
        <name>ATP</name>
        <dbReference type="ChEBI" id="CHEBI:30616"/>
    </ligand>
</feature>
<dbReference type="FunFam" id="3.40.50.620:FF:000032">
    <property type="entry name" value="Valine--tRNA ligase"/>
    <property type="match status" value="1"/>
</dbReference>
<comment type="catalytic activity">
    <reaction evidence="10 12">
        <text>tRNA(Val) + L-valine + ATP = L-valyl-tRNA(Val) + AMP + diphosphate</text>
        <dbReference type="Rhea" id="RHEA:10704"/>
        <dbReference type="Rhea" id="RHEA-COMP:9672"/>
        <dbReference type="Rhea" id="RHEA-COMP:9708"/>
        <dbReference type="ChEBI" id="CHEBI:30616"/>
        <dbReference type="ChEBI" id="CHEBI:33019"/>
        <dbReference type="ChEBI" id="CHEBI:57762"/>
        <dbReference type="ChEBI" id="CHEBI:78442"/>
        <dbReference type="ChEBI" id="CHEBI:78537"/>
        <dbReference type="ChEBI" id="CHEBI:456215"/>
        <dbReference type="EC" id="6.1.1.9"/>
    </reaction>
</comment>
<dbReference type="PANTHER" id="PTHR11946:SF109">
    <property type="entry name" value="VALINE--TRNA LIGASE"/>
    <property type="match status" value="1"/>
</dbReference>
<evidence type="ECO:0000256" key="3">
    <source>
        <dbReference type="ARBA" id="ARBA00022490"/>
    </source>
</evidence>
<gene>
    <name evidence="12" type="primary">valS</name>
    <name evidence="16" type="ORF">SAMN05444280_12561</name>
</gene>
<dbReference type="Gene3D" id="3.40.50.620">
    <property type="entry name" value="HUPs"/>
    <property type="match status" value="2"/>
</dbReference>
<dbReference type="GO" id="GO:0005829">
    <property type="term" value="C:cytosol"/>
    <property type="evidence" value="ECO:0007669"/>
    <property type="project" value="TreeGrafter"/>
</dbReference>
<dbReference type="Pfam" id="PF08264">
    <property type="entry name" value="Anticodon_1"/>
    <property type="match status" value="1"/>
</dbReference>
<comment type="subcellular location">
    <subcellularLocation>
        <location evidence="1 12">Cytoplasm</location>
    </subcellularLocation>
</comment>
<feature type="domain" description="Aminoacyl-tRNA synthetase class Ia" evidence="13">
    <location>
        <begin position="62"/>
        <end position="754"/>
    </location>
</feature>
<dbReference type="InterPro" id="IPR009080">
    <property type="entry name" value="tRNAsynth_Ia_anticodon-bd"/>
</dbReference>
<feature type="short sequence motif" description="'HIGH' region" evidence="12">
    <location>
        <begin position="90"/>
        <end position="100"/>
    </location>
</feature>
<keyword evidence="17" id="KW-1185">Reference proteome</keyword>
<evidence type="ECO:0000256" key="11">
    <source>
        <dbReference type="ARBA" id="ARBA00060830"/>
    </source>
</evidence>
<dbReference type="InterPro" id="IPR014729">
    <property type="entry name" value="Rossmann-like_a/b/a_fold"/>
</dbReference>
<dbReference type="InterPro" id="IPR001412">
    <property type="entry name" value="aa-tRNA-synth_I_CS"/>
</dbReference>
<keyword evidence="4 12" id="KW-0436">Ligase</keyword>
<feature type="short sequence motif" description="'KMSKS' region" evidence="12">
    <location>
        <begin position="717"/>
        <end position="721"/>
    </location>
</feature>
<evidence type="ECO:0000256" key="2">
    <source>
        <dbReference type="ARBA" id="ARBA00011245"/>
    </source>
</evidence>
<comment type="subunit">
    <text evidence="2 12">Monomer.</text>
</comment>
<comment type="domain">
    <text evidence="12">ValRS has two distinct active sites: one for aminoacylation and one for editing. The misactivated threonine is translocated from the active site to the editing site.</text>
</comment>
<evidence type="ECO:0000256" key="1">
    <source>
        <dbReference type="ARBA" id="ARBA00004496"/>
    </source>
</evidence>
<accession>A0A1M6L3Z8</accession>
<keyword evidence="7 12" id="KW-0648">Protein biosynthesis</keyword>
<dbReference type="CDD" id="cd07962">
    <property type="entry name" value="Anticodon_Ia_Val"/>
    <property type="match status" value="1"/>
</dbReference>
<dbReference type="AlphaFoldDB" id="A0A1M6L3Z8"/>
<dbReference type="InterPro" id="IPR033705">
    <property type="entry name" value="Anticodon_Ia_Val"/>
</dbReference>
<keyword evidence="6 12" id="KW-0067">ATP-binding</keyword>
<dbReference type="PROSITE" id="PS00178">
    <property type="entry name" value="AA_TRNA_LIGASE_I"/>
    <property type="match status" value="1"/>
</dbReference>
<dbReference type="InterPro" id="IPR011335">
    <property type="entry name" value="Restrct_endonuc-II-like"/>
</dbReference>
<dbReference type="PANTHER" id="PTHR11946">
    <property type="entry name" value="VALYL-TRNA SYNTHETASES"/>
    <property type="match status" value="1"/>
</dbReference>
<dbReference type="InterPro" id="IPR037118">
    <property type="entry name" value="Val-tRNA_synth_C_sf"/>
</dbReference>
<dbReference type="NCBIfam" id="NF004349">
    <property type="entry name" value="PRK05729.1"/>
    <property type="match status" value="1"/>
</dbReference>
<dbReference type="SUPFAM" id="SSF52374">
    <property type="entry name" value="Nucleotidylyl transferase"/>
    <property type="match status" value="1"/>
</dbReference>
<protein>
    <recommendedName>
        <fullName evidence="12">Valine--tRNA ligase</fullName>
        <ecNumber evidence="12">6.1.1.9</ecNumber>
    </recommendedName>
    <alternativeName>
        <fullName evidence="12">Valyl-tRNA synthetase</fullName>
        <shortName evidence="12">ValRS</shortName>
    </alternativeName>
</protein>
<dbReference type="SUPFAM" id="SSF46589">
    <property type="entry name" value="tRNA-binding arm"/>
    <property type="match status" value="1"/>
</dbReference>
<dbReference type="InterPro" id="IPR013155">
    <property type="entry name" value="M/V/L/I-tRNA-synth_anticd-bd"/>
</dbReference>
<dbReference type="Pfam" id="PF10458">
    <property type="entry name" value="Val_tRNA-synt_C"/>
    <property type="match status" value="1"/>
</dbReference>
<dbReference type="FunFam" id="3.90.740.10:FF:000010">
    <property type="entry name" value="Valine--tRNA ligase"/>
    <property type="match status" value="1"/>
</dbReference>
<dbReference type="Gene3D" id="1.10.287.380">
    <property type="entry name" value="Valyl-tRNA synthetase, C-terminal domain"/>
    <property type="match status" value="1"/>
</dbReference>
<evidence type="ECO:0000256" key="9">
    <source>
        <dbReference type="ARBA" id="ARBA00023146"/>
    </source>
</evidence>
<feature type="domain" description="Valyl-tRNA synthetase tRNA-binding arm" evidence="15">
    <location>
        <begin position="995"/>
        <end position="1060"/>
    </location>
</feature>
<dbReference type="InterPro" id="IPR010978">
    <property type="entry name" value="tRNA-bd_arm"/>
</dbReference>
<dbReference type="SUPFAM" id="SSF50677">
    <property type="entry name" value="ValRS/IleRS/LeuRS editing domain"/>
    <property type="match status" value="1"/>
</dbReference>
<comment type="function">
    <text evidence="12">Catalyzes the attachment of valine to tRNA(Val). As ValRS can inadvertently accommodate and process structurally similar amino acids such as threonine, to avoid such errors, it has a 'posttransfer' editing activity that hydrolyzes mischarged Thr-tRNA(Val) in a tRNA-dependent manner.</text>
</comment>
<dbReference type="GO" id="GO:0004832">
    <property type="term" value="F:valine-tRNA ligase activity"/>
    <property type="evidence" value="ECO:0007669"/>
    <property type="project" value="UniProtKB-UniRule"/>
</dbReference>
<dbReference type="HAMAP" id="MF_02004">
    <property type="entry name" value="Val_tRNA_synth_type1"/>
    <property type="match status" value="1"/>
</dbReference>
<evidence type="ECO:0000256" key="4">
    <source>
        <dbReference type="ARBA" id="ARBA00022598"/>
    </source>
</evidence>
<dbReference type="SUPFAM" id="SSF47323">
    <property type="entry name" value="Anticodon-binding domain of a subclass of class I aminoacyl-tRNA synthetases"/>
    <property type="match status" value="1"/>
</dbReference>
<evidence type="ECO:0000259" key="14">
    <source>
        <dbReference type="Pfam" id="PF08264"/>
    </source>
</evidence>
<evidence type="ECO:0000313" key="16">
    <source>
        <dbReference type="EMBL" id="SHJ65941.1"/>
    </source>
</evidence>
<dbReference type="FunFam" id="1.10.287.380:FF:000001">
    <property type="entry name" value="Valine--tRNA ligase"/>
    <property type="match status" value="1"/>
</dbReference>
<sequence length="1060" mass="121963">MPCFFYSAVIVLLNPHNELRLRRTLNPEHLILYLHLKFLRRILNQKNMEIPSKYNPANVEQKWYKYWTEQNFFHSEPDEREPYTIVIPPPNVTGVLHMGHMLNNTIQDILVRRARMTGKNACWVPGTDHASIATEAKVVNKLKAEGIDKYDLSREEFLKHAWDWTHKHGGIILEQLKKLGASCDWERTAFTMDEARSESVIKIFIDLFNKGLIYRGVRMVNWDPAAKTALSDEEVVYKEVQSKLYYLKYKIEAPSNSPEGENRKPQYKTARKADYELLKKNAREMRRFSTEAESVLWEILRAKKLGEKFRRQHIINDIIVDFVCLPKKLVIEVDGGYHVDPEIQKLDTLKTGILNELGYKVIRFKNDEVLANIDSVLEAIQEALISPPPGESEGAVTIATTRPETILGDTAVCVNPVDERFKHLIGKRVLVPLINRSIPVIADEYVDMEFGTGCLKITPAHDINDYEIGLRHNLPTIDIFNDNGTLSEAAEIFVGEDRFDVREKIVPELEKSGNLAKVEDYTNKVGYSERTDVAIEPKLSVQWFLKMEELVKPALENVMNDTIHFYPAKFKNIYRHWMGNIKDWCISRQLWWGHQIPVYYFSDGNYFCAESAEEALGQAKEKTGNSNLKIEDLRQDEDVLDTWFSSWLWPISVFDGIREPDNKDINYYYPSSDLVTAPDIIFFWVARMIIAGYEYKDLYPFKNVYFTGMVRDAQRRKMSKSLGNSPDPLNLIEKYGADGVRMGMLLCSPAGGDLLFDESLPQQGSGFATKIWNAFRLVKNWEVSSEIKQPEHSKLAIEWFRNKLSEVVETLNGQFDQFRISEALMTIYTTVRDEFSGWLLEIVKPAYQQPIDAKTHAEVVELFDQLLRLMHPFMPFITEEIWQLLSERKEGESIMVSQMPEAKKYDTGMLAAFENVKEAISGIRNIRKEKNIPNKDALELKVQKGDKGYEAGFDPVLRKLANLSTFDAVEEEVKGAASFRVKSTSFYVPLEGLIDTEEELKKLEEELKYAKGFLNSVMKKLSNERFVNNAPEAVVAKEKAKHADAEANIKMLEERIAGLK</sequence>
<dbReference type="EMBL" id="FQZE01000025">
    <property type="protein sequence ID" value="SHJ65941.1"/>
    <property type="molecule type" value="Genomic_DNA"/>
</dbReference>
<dbReference type="GO" id="GO:0002161">
    <property type="term" value="F:aminoacyl-tRNA deacylase activity"/>
    <property type="evidence" value="ECO:0007669"/>
    <property type="project" value="InterPro"/>
</dbReference>
<dbReference type="NCBIfam" id="TIGR00422">
    <property type="entry name" value="valS"/>
    <property type="match status" value="1"/>
</dbReference>
<dbReference type="EC" id="6.1.1.9" evidence="12"/>
<dbReference type="GO" id="GO:0006438">
    <property type="term" value="P:valyl-tRNA aminoacylation"/>
    <property type="evidence" value="ECO:0007669"/>
    <property type="project" value="UniProtKB-UniRule"/>
</dbReference>
<organism evidence="16 17">
    <name type="scientific">Tangfeifania diversioriginum</name>
    <dbReference type="NCBI Taxonomy" id="1168035"/>
    <lineage>
        <taxon>Bacteria</taxon>
        <taxon>Pseudomonadati</taxon>
        <taxon>Bacteroidota</taxon>
        <taxon>Bacteroidia</taxon>
        <taxon>Marinilabiliales</taxon>
        <taxon>Prolixibacteraceae</taxon>
        <taxon>Tangfeifania</taxon>
    </lineage>
</organism>
<proteinExistence type="inferred from homology"/>
<dbReference type="InterPro" id="IPR019499">
    <property type="entry name" value="Val-tRNA_synth_tRNA-bd"/>
</dbReference>
<keyword evidence="3 12" id="KW-0963">Cytoplasm</keyword>